<comment type="caution">
    <text evidence="2">The sequence shown here is derived from an EMBL/GenBank/DDBJ whole genome shotgun (WGS) entry which is preliminary data.</text>
</comment>
<name>A0A6L6PKP7_9BURK</name>
<accession>A0A6L6PKP7</accession>
<dbReference type="Proteomes" id="UP000475582">
    <property type="component" value="Unassembled WGS sequence"/>
</dbReference>
<keyword evidence="3" id="KW-1185">Reference proteome</keyword>
<sequence length="327" mass="34364">MRKALFIAAAMLIAGSAHADFIPQVISGTNSVILSANNSSLTYNENRASNGPLGALIVDAQNVPYQIQYALNTAVANAVNSQGARFGSGTLTGLPTITLRPDASGVIYVTLSGLSYRFNASYSGTKAGIINYSCTNTTYYNNITITAQLGSADGALPPNKIGINGNLSTSTDCDSNLTWMLPVLGSILVNKAEGAVDAAIANSIQNGLASVTQKFFFLRDQNWQVGLQRLIPADKVVGGIAVGQYIQNNLAYLMSNSQISMTVGGGANLKPVVGTNEPPRLLGGDAISLTLTSPGLSFSVKLHEEVNVFWRWKCSVANPALNCADPR</sequence>
<dbReference type="RefSeq" id="WP_155465462.1">
    <property type="nucleotide sequence ID" value="NZ_WNKY01000022.1"/>
</dbReference>
<gene>
    <name evidence="2" type="ORF">GM676_19170</name>
</gene>
<evidence type="ECO:0000256" key="1">
    <source>
        <dbReference type="SAM" id="SignalP"/>
    </source>
</evidence>
<feature type="chain" id="PRO_5026665972" evidence="1">
    <location>
        <begin position="20"/>
        <end position="327"/>
    </location>
</feature>
<feature type="signal peptide" evidence="1">
    <location>
        <begin position="1"/>
        <end position="19"/>
    </location>
</feature>
<keyword evidence="1" id="KW-0732">Signal</keyword>
<dbReference type="AlphaFoldDB" id="A0A6L6PKP7"/>
<dbReference type="EMBL" id="WNKY01000022">
    <property type="protein sequence ID" value="MTV39688.1"/>
    <property type="molecule type" value="Genomic_DNA"/>
</dbReference>
<evidence type="ECO:0000313" key="2">
    <source>
        <dbReference type="EMBL" id="MTV39688.1"/>
    </source>
</evidence>
<reference evidence="2 3" key="1">
    <citation type="submission" date="2019-11" db="EMBL/GenBank/DDBJ databases">
        <title>Type strains purchased from KCTC, JCM and DSMZ.</title>
        <authorList>
            <person name="Lu H."/>
        </authorList>
    </citation>
    <scope>NUCLEOTIDE SEQUENCE [LARGE SCALE GENOMIC DNA]</scope>
    <source>
        <strain evidence="2 3">KCTC 22382</strain>
    </source>
</reference>
<evidence type="ECO:0000313" key="3">
    <source>
        <dbReference type="Proteomes" id="UP000475582"/>
    </source>
</evidence>
<dbReference type="OrthoDB" id="8703286at2"/>
<proteinExistence type="predicted"/>
<organism evidence="2 3">
    <name type="scientific">Duganella radicis</name>
    <dbReference type="NCBI Taxonomy" id="551988"/>
    <lineage>
        <taxon>Bacteria</taxon>
        <taxon>Pseudomonadati</taxon>
        <taxon>Pseudomonadota</taxon>
        <taxon>Betaproteobacteria</taxon>
        <taxon>Burkholderiales</taxon>
        <taxon>Oxalobacteraceae</taxon>
        <taxon>Telluria group</taxon>
        <taxon>Duganella</taxon>
    </lineage>
</organism>
<protein>
    <submittedName>
        <fullName evidence="2">Uncharacterized protein</fullName>
    </submittedName>
</protein>